<feature type="binding site" evidence="16">
    <location>
        <begin position="86"/>
        <end position="89"/>
    </location>
    <ligand>
        <name>substrate</name>
    </ligand>
</feature>
<proteinExistence type="inferred from homology"/>
<comment type="caution">
    <text evidence="16">Lacks conserved residue(s) required for the propagation of feature annotation.</text>
</comment>
<keyword evidence="8 16" id="KW-0808">Transferase</keyword>
<comment type="subcellular location">
    <subcellularLocation>
        <location evidence="3 16">Cytoplasm</location>
    </subcellularLocation>
</comment>
<evidence type="ECO:0000313" key="17">
    <source>
        <dbReference type="EMBL" id="HHJ64398.1"/>
    </source>
</evidence>
<keyword evidence="13 16" id="KW-0173">Coenzyme A biosynthesis</keyword>
<gene>
    <name evidence="16" type="primary">coaX</name>
    <name evidence="17" type="ORF">ENJ61_05765</name>
</gene>
<evidence type="ECO:0000256" key="12">
    <source>
        <dbReference type="ARBA" id="ARBA00022958"/>
    </source>
</evidence>
<comment type="caution">
    <text evidence="17">The sequence shown here is derived from an EMBL/GenBank/DDBJ whole genome shotgun (WGS) entry which is preliminary data.</text>
</comment>
<comment type="cofactor">
    <cofactor evidence="16">
        <name>NH4(+)</name>
        <dbReference type="ChEBI" id="CHEBI:28938"/>
    </cofactor>
    <cofactor evidence="16">
        <name>K(+)</name>
        <dbReference type="ChEBI" id="CHEBI:29103"/>
    </cofactor>
    <text evidence="16">A monovalent cation. Ammonium or potassium.</text>
</comment>
<dbReference type="AlphaFoldDB" id="A0A7C5Q8N7"/>
<evidence type="ECO:0000256" key="11">
    <source>
        <dbReference type="ARBA" id="ARBA00022840"/>
    </source>
</evidence>
<dbReference type="InterPro" id="IPR043129">
    <property type="entry name" value="ATPase_NBD"/>
</dbReference>
<dbReference type="GO" id="GO:0004594">
    <property type="term" value="F:pantothenate kinase activity"/>
    <property type="evidence" value="ECO:0007669"/>
    <property type="project" value="UniProtKB-UniRule"/>
</dbReference>
<dbReference type="GO" id="GO:0015937">
    <property type="term" value="P:coenzyme A biosynthetic process"/>
    <property type="evidence" value="ECO:0007669"/>
    <property type="project" value="UniProtKB-UniRule"/>
</dbReference>
<keyword evidence="11 16" id="KW-0067">ATP-binding</keyword>
<evidence type="ECO:0000256" key="16">
    <source>
        <dbReference type="HAMAP-Rule" id="MF_01274"/>
    </source>
</evidence>
<keyword evidence="12 16" id="KW-0630">Potassium</keyword>
<evidence type="ECO:0000256" key="14">
    <source>
        <dbReference type="ARBA" id="ARBA00038036"/>
    </source>
</evidence>
<evidence type="ECO:0000256" key="2">
    <source>
        <dbReference type="ARBA" id="ARBA00001958"/>
    </source>
</evidence>
<evidence type="ECO:0000256" key="10">
    <source>
        <dbReference type="ARBA" id="ARBA00022777"/>
    </source>
</evidence>
<dbReference type="Pfam" id="PF03309">
    <property type="entry name" value="Pan_kinase"/>
    <property type="match status" value="1"/>
</dbReference>
<comment type="catalytic activity">
    <reaction evidence="1 16">
        <text>(R)-pantothenate + ATP = (R)-4'-phosphopantothenate + ADP + H(+)</text>
        <dbReference type="Rhea" id="RHEA:16373"/>
        <dbReference type="ChEBI" id="CHEBI:10986"/>
        <dbReference type="ChEBI" id="CHEBI:15378"/>
        <dbReference type="ChEBI" id="CHEBI:29032"/>
        <dbReference type="ChEBI" id="CHEBI:30616"/>
        <dbReference type="ChEBI" id="CHEBI:456216"/>
        <dbReference type="EC" id="2.7.1.33"/>
    </reaction>
</comment>
<evidence type="ECO:0000256" key="5">
    <source>
        <dbReference type="ARBA" id="ARBA00011738"/>
    </source>
</evidence>
<sequence>MRLLTLDVGNTTVDACLFEGEEPVYLGRFSPSRLQELAGGYDLVAVSSVRESLNKKLSGLFGGKLRFLTLSDIPLKVEYRTPQTLGVDRVLFAFGVREFYTQSAVLVMAGTALVVDLLLEGVFRGGFVTAGVSLKLRALAERAEGIPLYQPAPFRETLGRSTEECVVGGTYRESTAFIREAVRLWSAEAGEKLPVFITGGDGALFEELGTYDPLILHRAMHKIIING</sequence>
<keyword evidence="10 16" id="KW-0418">Kinase</keyword>
<dbReference type="GO" id="GO:0005524">
    <property type="term" value="F:ATP binding"/>
    <property type="evidence" value="ECO:0007669"/>
    <property type="project" value="UniProtKB-UniRule"/>
</dbReference>
<comment type="function">
    <text evidence="16">Catalyzes the phosphorylation of pantothenate (Pan), the first step in CoA biosynthesis.</text>
</comment>
<evidence type="ECO:0000256" key="4">
    <source>
        <dbReference type="ARBA" id="ARBA00005225"/>
    </source>
</evidence>
<reference evidence="17" key="1">
    <citation type="journal article" date="2020" name="mSystems">
        <title>Genome- and Community-Level Interaction Insights into Carbon Utilization and Element Cycling Functions of Hydrothermarchaeota in Hydrothermal Sediment.</title>
        <authorList>
            <person name="Zhou Z."/>
            <person name="Liu Y."/>
            <person name="Xu W."/>
            <person name="Pan J."/>
            <person name="Luo Z.H."/>
            <person name="Li M."/>
        </authorList>
    </citation>
    <scope>NUCLEOTIDE SEQUENCE [LARGE SCALE GENOMIC DNA]</scope>
    <source>
        <strain evidence="17">HyVt-501</strain>
    </source>
</reference>
<evidence type="ECO:0000256" key="1">
    <source>
        <dbReference type="ARBA" id="ARBA00001206"/>
    </source>
</evidence>
<organism evidence="17">
    <name type="scientific">Aquifex aeolicus</name>
    <dbReference type="NCBI Taxonomy" id="63363"/>
    <lineage>
        <taxon>Bacteria</taxon>
        <taxon>Pseudomonadati</taxon>
        <taxon>Aquificota</taxon>
        <taxon>Aquificia</taxon>
        <taxon>Aquificales</taxon>
        <taxon>Aquificaceae</taxon>
        <taxon>Aquifex</taxon>
    </lineage>
</organism>
<dbReference type="EMBL" id="DRNB01000207">
    <property type="protein sequence ID" value="HHJ64398.1"/>
    <property type="molecule type" value="Genomic_DNA"/>
</dbReference>
<dbReference type="PANTHER" id="PTHR34265">
    <property type="entry name" value="TYPE III PANTOTHENATE KINASE"/>
    <property type="match status" value="1"/>
</dbReference>
<evidence type="ECO:0000256" key="9">
    <source>
        <dbReference type="ARBA" id="ARBA00022741"/>
    </source>
</evidence>
<dbReference type="HAMAP" id="MF_01274">
    <property type="entry name" value="Pantothen_kinase_3"/>
    <property type="match status" value="1"/>
</dbReference>
<protein>
    <recommendedName>
        <fullName evidence="15 16">Type III pantothenate kinase</fullName>
        <ecNumber evidence="6 16">2.7.1.33</ecNumber>
    </recommendedName>
    <alternativeName>
        <fullName evidence="16">PanK-III</fullName>
    </alternativeName>
    <alternativeName>
        <fullName evidence="16">Pantothenic acid kinase</fullName>
    </alternativeName>
</protein>
<feature type="binding site" evidence="16">
    <location>
        <position position="79"/>
    </location>
    <ligand>
        <name>substrate</name>
    </ligand>
</feature>
<feature type="binding site" evidence="16">
    <location>
        <begin position="7"/>
        <end position="14"/>
    </location>
    <ligand>
        <name>ATP</name>
        <dbReference type="ChEBI" id="CHEBI:30616"/>
    </ligand>
</feature>
<dbReference type="Gene3D" id="3.30.420.40">
    <property type="match status" value="1"/>
</dbReference>
<comment type="similarity">
    <text evidence="14 16">Belongs to the type III pantothenate kinase family.</text>
</comment>
<keyword evidence="7 16" id="KW-0963">Cytoplasm</keyword>
<evidence type="ECO:0000256" key="6">
    <source>
        <dbReference type="ARBA" id="ARBA00012102"/>
    </source>
</evidence>
<feature type="binding site" evidence="16">
    <location>
        <position position="162"/>
    </location>
    <ligand>
        <name>substrate</name>
    </ligand>
</feature>
<dbReference type="UniPathway" id="UPA00241">
    <property type="reaction ID" value="UER00352"/>
</dbReference>
<comment type="pathway">
    <text evidence="4 16">Cofactor biosynthesis; coenzyme A biosynthesis; CoA from (R)-pantothenate: step 1/5.</text>
</comment>
<accession>A0A7C5Q8N7</accession>
<dbReference type="EC" id="2.7.1.33" evidence="6 16"/>
<name>A0A7C5Q8N7_AQUAO</name>
<comment type="subunit">
    <text evidence="5 16">Homodimer.</text>
</comment>
<evidence type="ECO:0000256" key="13">
    <source>
        <dbReference type="ARBA" id="ARBA00022993"/>
    </source>
</evidence>
<evidence type="ECO:0000256" key="15">
    <source>
        <dbReference type="ARBA" id="ARBA00040883"/>
    </source>
</evidence>
<dbReference type="GO" id="GO:0005737">
    <property type="term" value="C:cytoplasm"/>
    <property type="evidence" value="ECO:0007669"/>
    <property type="project" value="UniProtKB-SubCell"/>
</dbReference>
<dbReference type="PANTHER" id="PTHR34265:SF1">
    <property type="entry name" value="TYPE III PANTOTHENATE KINASE"/>
    <property type="match status" value="1"/>
</dbReference>
<dbReference type="CDD" id="cd24015">
    <property type="entry name" value="ASKHA_NBD_PanK-III"/>
    <property type="match status" value="1"/>
</dbReference>
<dbReference type="InterPro" id="IPR004619">
    <property type="entry name" value="Type_III_PanK"/>
</dbReference>
<feature type="binding site" evidence="16">
    <location>
        <position position="111"/>
    </location>
    <ligand>
        <name>ATP</name>
        <dbReference type="ChEBI" id="CHEBI:30616"/>
    </ligand>
</feature>
<evidence type="ECO:0000256" key="3">
    <source>
        <dbReference type="ARBA" id="ARBA00004496"/>
    </source>
</evidence>
<feature type="active site" description="Proton acceptor" evidence="16">
    <location>
        <position position="88"/>
    </location>
</feature>
<evidence type="ECO:0000256" key="7">
    <source>
        <dbReference type="ARBA" id="ARBA00022490"/>
    </source>
</evidence>
<evidence type="ECO:0000256" key="8">
    <source>
        <dbReference type="ARBA" id="ARBA00022679"/>
    </source>
</evidence>
<comment type="cofactor">
    <cofactor evidence="2">
        <name>K(+)</name>
        <dbReference type="ChEBI" id="CHEBI:29103"/>
    </cofactor>
</comment>
<keyword evidence="9 16" id="KW-0547">Nucleotide-binding</keyword>
<dbReference type="SUPFAM" id="SSF53067">
    <property type="entry name" value="Actin-like ATPase domain"/>
    <property type="match status" value="2"/>
</dbReference>
<dbReference type="NCBIfam" id="TIGR00671">
    <property type="entry name" value="baf"/>
    <property type="match status" value="1"/>
</dbReference>
<dbReference type="Proteomes" id="UP000885792">
    <property type="component" value="Unassembled WGS sequence"/>
</dbReference>